<dbReference type="PIRSF" id="PIRSF016379">
    <property type="entry name" value="ENT"/>
    <property type="match status" value="1"/>
</dbReference>
<evidence type="ECO:0000256" key="7">
    <source>
        <dbReference type="SAM" id="Phobius"/>
    </source>
</evidence>
<feature type="transmembrane region" description="Helical" evidence="7">
    <location>
        <begin position="76"/>
        <end position="93"/>
    </location>
</feature>
<evidence type="ECO:0000256" key="5">
    <source>
        <dbReference type="ARBA" id="ARBA00022989"/>
    </source>
</evidence>
<dbReference type="InterPro" id="IPR002259">
    <property type="entry name" value="Eqnu_transpt"/>
</dbReference>
<dbReference type="GO" id="GO:0005337">
    <property type="term" value="F:nucleoside transmembrane transporter activity"/>
    <property type="evidence" value="ECO:0007669"/>
    <property type="project" value="InterPro"/>
</dbReference>
<proteinExistence type="inferred from homology"/>
<feature type="transmembrane region" description="Helical" evidence="7">
    <location>
        <begin position="173"/>
        <end position="192"/>
    </location>
</feature>
<keyword evidence="6 7" id="KW-0472">Membrane</keyword>
<evidence type="ECO:0000256" key="1">
    <source>
        <dbReference type="ARBA" id="ARBA00004141"/>
    </source>
</evidence>
<keyword evidence="5 7" id="KW-1133">Transmembrane helix</keyword>
<dbReference type="SUPFAM" id="SSF103473">
    <property type="entry name" value="MFS general substrate transporter"/>
    <property type="match status" value="1"/>
</dbReference>
<keyword evidence="4 7" id="KW-0812">Transmembrane</keyword>
<feature type="transmembrane region" description="Helical" evidence="7">
    <location>
        <begin position="383"/>
        <end position="405"/>
    </location>
</feature>
<evidence type="ECO:0000313" key="8">
    <source>
        <dbReference type="EMBL" id="OMJ85116.1"/>
    </source>
</evidence>
<evidence type="ECO:0000313" key="9">
    <source>
        <dbReference type="Proteomes" id="UP000187209"/>
    </source>
</evidence>
<keyword evidence="9" id="KW-1185">Reference proteome</keyword>
<reference evidence="8 9" key="1">
    <citation type="submission" date="2016-11" db="EMBL/GenBank/DDBJ databases">
        <title>The macronuclear genome of Stentor coeruleus: a giant cell with tiny introns.</title>
        <authorList>
            <person name="Slabodnick M."/>
            <person name="Ruby J.G."/>
            <person name="Reiff S.B."/>
            <person name="Swart E.C."/>
            <person name="Gosai S."/>
            <person name="Prabakaran S."/>
            <person name="Witkowska E."/>
            <person name="Larue G.E."/>
            <person name="Fisher S."/>
            <person name="Freeman R.M."/>
            <person name="Gunawardena J."/>
            <person name="Chu W."/>
            <person name="Stover N.A."/>
            <person name="Gregory B.D."/>
            <person name="Nowacki M."/>
            <person name="Derisi J."/>
            <person name="Roy S.W."/>
            <person name="Marshall W.F."/>
            <person name="Sood P."/>
        </authorList>
    </citation>
    <scope>NUCLEOTIDE SEQUENCE [LARGE SCALE GENOMIC DNA]</scope>
    <source>
        <strain evidence="8">WM001</strain>
    </source>
</reference>
<evidence type="ECO:0000256" key="6">
    <source>
        <dbReference type="ARBA" id="ARBA00023136"/>
    </source>
</evidence>
<dbReference type="InterPro" id="IPR036259">
    <property type="entry name" value="MFS_trans_sf"/>
</dbReference>
<gene>
    <name evidence="8" type="ORF">SteCoe_13645</name>
</gene>
<evidence type="ECO:0000256" key="4">
    <source>
        <dbReference type="ARBA" id="ARBA00022692"/>
    </source>
</evidence>
<evidence type="ECO:0000256" key="2">
    <source>
        <dbReference type="ARBA" id="ARBA00007965"/>
    </source>
</evidence>
<feature type="transmembrane region" description="Helical" evidence="7">
    <location>
        <begin position="311"/>
        <end position="330"/>
    </location>
</feature>
<dbReference type="Proteomes" id="UP000187209">
    <property type="component" value="Unassembled WGS sequence"/>
</dbReference>
<dbReference type="PANTHER" id="PTHR10332">
    <property type="entry name" value="EQUILIBRATIVE NUCLEOSIDE TRANSPORTER"/>
    <property type="match status" value="1"/>
</dbReference>
<feature type="transmembrane region" description="Helical" evidence="7">
    <location>
        <begin position="45"/>
        <end position="64"/>
    </location>
</feature>
<comment type="caution">
    <text evidence="8">The sequence shown here is derived from an EMBL/GenBank/DDBJ whole genome shotgun (WGS) entry which is preliminary data.</text>
</comment>
<feature type="transmembrane region" description="Helical" evidence="7">
    <location>
        <begin position="99"/>
        <end position="118"/>
    </location>
</feature>
<dbReference type="Pfam" id="PF01733">
    <property type="entry name" value="Nucleoside_tran"/>
    <property type="match status" value="1"/>
</dbReference>
<feature type="transmembrane region" description="Helical" evidence="7">
    <location>
        <begin position="139"/>
        <end position="161"/>
    </location>
</feature>
<sequence length="413" mass="46113">MSKQSHKLLLGEIILQGVGALISWNAILTALDWYNNRFPDSQPGFWIPLLNFLPSAIFQPLTILYGHKFTFNTRIIIPYIIIAAILVLTPIVVELASDSIGFILICILTVVMGAVNAIGQTSVFGLAGVLPEKFTNGVMFGNGLSGLSITILRLICLGIFPQDSDGYLHSTEVYFIISGCTLIVCSLVQVHLMKNPLVIENLSKTHSKEASKAPPLIGENELDSFRDSVGEFNHKPKAQVNYKDLFSRIWQYLFLVWLNYVITFGMLSHVALATEASEMSYPVFTTLMIFIFNLFDVLGRYSPAVYLIKRRWLWIFTLSRFVFWLTFILIASDDPSIPPAWLFSWTWFKFVNMAIYAYSNGYSSTCSMIHGPSVAPEVCKDKAAYIMVSGLLCGIFSGQIISFAFQGIGKVPS</sequence>
<feature type="transmembrane region" description="Helical" evidence="7">
    <location>
        <begin position="252"/>
        <end position="273"/>
    </location>
</feature>
<evidence type="ECO:0000256" key="3">
    <source>
        <dbReference type="ARBA" id="ARBA00022448"/>
    </source>
</evidence>
<dbReference type="PANTHER" id="PTHR10332:SF10">
    <property type="entry name" value="EQUILIBRATIVE NUCLEOSIDE TRANSPORTER 4"/>
    <property type="match status" value="1"/>
</dbReference>
<dbReference type="GO" id="GO:0005886">
    <property type="term" value="C:plasma membrane"/>
    <property type="evidence" value="ECO:0007669"/>
    <property type="project" value="TreeGrafter"/>
</dbReference>
<dbReference type="PRINTS" id="PR01130">
    <property type="entry name" value="DERENTRNSPRT"/>
</dbReference>
<feature type="transmembrane region" description="Helical" evidence="7">
    <location>
        <begin position="12"/>
        <end position="33"/>
    </location>
</feature>
<comment type="subcellular location">
    <subcellularLocation>
        <location evidence="1">Membrane</location>
        <topology evidence="1">Multi-pass membrane protein</topology>
    </subcellularLocation>
</comment>
<feature type="transmembrane region" description="Helical" evidence="7">
    <location>
        <begin position="342"/>
        <end position="362"/>
    </location>
</feature>
<protein>
    <submittedName>
        <fullName evidence="8">Uncharacterized protein</fullName>
    </submittedName>
</protein>
<organism evidence="8 9">
    <name type="scientific">Stentor coeruleus</name>
    <dbReference type="NCBI Taxonomy" id="5963"/>
    <lineage>
        <taxon>Eukaryota</taxon>
        <taxon>Sar</taxon>
        <taxon>Alveolata</taxon>
        <taxon>Ciliophora</taxon>
        <taxon>Postciliodesmatophora</taxon>
        <taxon>Heterotrichea</taxon>
        <taxon>Heterotrichida</taxon>
        <taxon>Stentoridae</taxon>
        <taxon>Stentor</taxon>
    </lineage>
</organism>
<accession>A0A1R2C7Y8</accession>
<feature type="transmembrane region" description="Helical" evidence="7">
    <location>
        <begin position="279"/>
        <end position="299"/>
    </location>
</feature>
<comment type="similarity">
    <text evidence="2">Belongs to the SLC29A/ENT transporter (TC 2.A.57) family.</text>
</comment>
<dbReference type="OrthoDB" id="411344at2759"/>
<name>A0A1R2C7Y8_9CILI</name>
<dbReference type="EMBL" id="MPUH01000247">
    <property type="protein sequence ID" value="OMJ85116.1"/>
    <property type="molecule type" value="Genomic_DNA"/>
</dbReference>
<keyword evidence="3" id="KW-0813">Transport</keyword>
<dbReference type="AlphaFoldDB" id="A0A1R2C7Y8"/>